<protein>
    <submittedName>
        <fullName evidence="2">Uncharacterized protein</fullName>
    </submittedName>
</protein>
<feature type="transmembrane region" description="Helical" evidence="1">
    <location>
        <begin position="56"/>
        <end position="78"/>
    </location>
</feature>
<dbReference type="AlphaFoldDB" id="A0A8J8SJF2"/>
<proteinExistence type="predicted"/>
<keyword evidence="1" id="KW-0812">Transmembrane</keyword>
<geneLocation type="plasmid" evidence="2 3">
    <name>pVpro</name>
</geneLocation>
<reference evidence="2" key="1">
    <citation type="submission" date="2020-07" db="EMBL/GenBank/DDBJ databases">
        <title>Vallitalea pronyensis genome.</title>
        <authorList>
            <person name="Postec A."/>
        </authorList>
    </citation>
    <scope>NUCLEOTIDE SEQUENCE</scope>
    <source>
        <strain evidence="2">FatNI3</strain>
        <plasmid evidence="2">pVpro</plasmid>
    </source>
</reference>
<organism evidence="2 3">
    <name type="scientific">Vallitalea pronyensis</name>
    <dbReference type="NCBI Taxonomy" id="1348613"/>
    <lineage>
        <taxon>Bacteria</taxon>
        <taxon>Bacillati</taxon>
        <taxon>Bacillota</taxon>
        <taxon>Clostridia</taxon>
        <taxon>Lachnospirales</taxon>
        <taxon>Vallitaleaceae</taxon>
        <taxon>Vallitalea</taxon>
    </lineage>
</organism>
<dbReference type="InterPro" id="IPR043993">
    <property type="entry name" value="T4SS_pilin"/>
</dbReference>
<keyword evidence="2" id="KW-0614">Plasmid</keyword>
<keyword evidence="1" id="KW-0472">Membrane</keyword>
<accession>A0A8J8SJF2</accession>
<sequence length="79" mass="8753">MSVYASDPDLNKFSEGVNPVKDLILGISAFVTVISAVFGIMVYRKDAEKRTEEISSLLWVAIALFIGAFATTIVTWMFF</sequence>
<gene>
    <name evidence="2" type="ORF">HZI73_26165</name>
</gene>
<keyword evidence="3" id="KW-1185">Reference proteome</keyword>
<keyword evidence="1" id="KW-1133">Transmembrane helix</keyword>
<evidence type="ECO:0000256" key="1">
    <source>
        <dbReference type="SAM" id="Phobius"/>
    </source>
</evidence>
<evidence type="ECO:0000313" key="2">
    <source>
        <dbReference type="EMBL" id="QUI25900.1"/>
    </source>
</evidence>
<feature type="transmembrane region" description="Helical" evidence="1">
    <location>
        <begin position="23"/>
        <end position="44"/>
    </location>
</feature>
<name>A0A8J8SJF2_9FIRM</name>
<dbReference type="Proteomes" id="UP000683246">
    <property type="component" value="Plasmid pVpro"/>
</dbReference>
<dbReference type="EMBL" id="CP058650">
    <property type="protein sequence ID" value="QUI25900.1"/>
    <property type="molecule type" value="Genomic_DNA"/>
</dbReference>
<evidence type="ECO:0000313" key="3">
    <source>
        <dbReference type="Proteomes" id="UP000683246"/>
    </source>
</evidence>
<dbReference type="Pfam" id="PF18895">
    <property type="entry name" value="T4SS_pilin"/>
    <property type="match status" value="1"/>
</dbReference>
<dbReference type="KEGG" id="vpy:HZI73_26165"/>